<dbReference type="PANTHER" id="PTHR24253:SF153">
    <property type="entry name" value="SERINE PROTEASE HEPSIN"/>
    <property type="match status" value="1"/>
</dbReference>
<dbReference type="SMART" id="SM00020">
    <property type="entry name" value="Tryp_SPc"/>
    <property type="match status" value="1"/>
</dbReference>
<evidence type="ECO:0000313" key="4">
    <source>
        <dbReference type="EMBL" id="OUC39943.1"/>
    </source>
</evidence>
<dbReference type="PANTHER" id="PTHR24253">
    <property type="entry name" value="TRANSMEMBRANE PROTEASE SERINE"/>
    <property type="match status" value="1"/>
</dbReference>
<organism evidence="4 5">
    <name type="scientific">Trichinella nativa</name>
    <dbReference type="NCBI Taxonomy" id="6335"/>
    <lineage>
        <taxon>Eukaryota</taxon>
        <taxon>Metazoa</taxon>
        <taxon>Ecdysozoa</taxon>
        <taxon>Nematoda</taxon>
        <taxon>Enoplea</taxon>
        <taxon>Dorylaimia</taxon>
        <taxon>Trichinellida</taxon>
        <taxon>Trichinellidae</taxon>
        <taxon>Trichinella</taxon>
    </lineage>
</organism>
<dbReference type="Gene3D" id="2.40.10.10">
    <property type="entry name" value="Trypsin-like serine proteases"/>
    <property type="match status" value="3"/>
</dbReference>
<dbReference type="SMR" id="A0A1Y3E4B4"/>
<evidence type="ECO:0000259" key="3">
    <source>
        <dbReference type="PROSITE" id="PS50240"/>
    </source>
</evidence>
<dbReference type="EMBL" id="LVZM01023523">
    <property type="protein sequence ID" value="OUC39943.1"/>
    <property type="molecule type" value="Genomic_DNA"/>
</dbReference>
<name>A0A1Y3E4B4_9BILA</name>
<feature type="signal peptide" evidence="2">
    <location>
        <begin position="1"/>
        <end position="21"/>
    </location>
</feature>
<dbReference type="GO" id="GO:0004252">
    <property type="term" value="F:serine-type endopeptidase activity"/>
    <property type="evidence" value="ECO:0007669"/>
    <property type="project" value="InterPro"/>
</dbReference>
<dbReference type="InterPro" id="IPR009003">
    <property type="entry name" value="Peptidase_S1_PA"/>
</dbReference>
<gene>
    <name evidence="4" type="ORF">D917_04465</name>
</gene>
<sequence>MHRFFLSIILHMINWIAIYEATYVPCGKATAKRLEAEARVGSPPNFKNVMAVPKSMPWNVIVQADVSTCGGVLIRLNDEFNYTDTVLTSSRCFYKNFNERVDHANVKVYLGAHKLPISRGTLTVGVKQVTTTPFTENEYQKDLAVITLEGNVEFSEKIRPICLPDKDVEFTTPAVLWLVGWNTIDGDGFPSLKVPFLMQIPVYVLKPSTCKKIFAYYSTHDHICGRYVDPYLFNITQNVDYGSPLIGSDEDTLYVLGTFNGHVSRIESERNFLRELIFRVDDECGVEKFPQRKLYYFMPNETNVEENIRDYVHAFPHSFPWSVIIKSKNRTCGGALVGMPHSYLYGEHVLTTAQCFLDQNDKYINHDNYEVVLGAHILSRRRGQMVVGIKQVTLSAFDRSTMGPDFALITLETAVHFNDRIQPICLPIQILCGKVQFYNKLPFYLIPTMNVKKFFKTIPPANISVAQWTLEVFCLQKLPISPSYMACSVGNFHHHRLKMIFFSSTESNIPPNGCCDQPIPPLTLSMIYNCAIRDGAVKTMVDISRLNQTNQKMLKVNITVFITLFIAYSTAALNMLKSLNSNSVTKGLCGKSYVKPRREYTVSNASTITKHLSARPHSYPWSVALVSKYRTCGGVLIMLSTNVHASELVITSAQCFINSTGHRIDHTQYEVVLGAHNMKSKHSALILGIKYVTIAELEDYRMFRDLAIVTLQTQVLYSKTIQPVCIPEPDIPMDTGDVLPLLGWNLIDIRVLPKELCEEVIPAFNTEHHVCGRFADRYLYKAKVTVDIGSALVLSSAGRVFLYALFSGHYTRNFTNDLLLFYKIETSIEWMARSANPMINEDSIVILSVNPLSYNA</sequence>
<feature type="chain" id="PRO_5011001538" evidence="2">
    <location>
        <begin position="22"/>
        <end position="856"/>
    </location>
</feature>
<dbReference type="InterPro" id="IPR043504">
    <property type="entry name" value="Peptidase_S1_PA_chymotrypsin"/>
</dbReference>
<reference evidence="4 5" key="1">
    <citation type="submission" date="2015-04" db="EMBL/GenBank/DDBJ databases">
        <title>Draft genome of the roundworm Trichinella nativa.</title>
        <authorList>
            <person name="Mitreva M."/>
        </authorList>
    </citation>
    <scope>NUCLEOTIDE SEQUENCE [LARGE SCALE GENOMIC DNA]</scope>
    <source>
        <strain evidence="4 5">ISS45</strain>
    </source>
</reference>
<protein>
    <submittedName>
        <fullName evidence="4">Trypsin</fullName>
    </submittedName>
</protein>
<dbReference type="Pfam" id="PF00089">
    <property type="entry name" value="Trypsin"/>
    <property type="match status" value="3"/>
</dbReference>
<feature type="domain" description="Peptidase S1" evidence="3">
    <location>
        <begin position="602"/>
        <end position="836"/>
    </location>
</feature>
<keyword evidence="1" id="KW-1015">Disulfide bond</keyword>
<dbReference type="GO" id="GO:0006508">
    <property type="term" value="P:proteolysis"/>
    <property type="evidence" value="ECO:0007669"/>
    <property type="project" value="InterPro"/>
</dbReference>
<evidence type="ECO:0000256" key="2">
    <source>
        <dbReference type="SAM" id="SignalP"/>
    </source>
</evidence>
<comment type="caution">
    <text evidence="4">The sequence shown here is derived from an EMBL/GenBank/DDBJ whole genome shotgun (WGS) entry which is preliminary data.</text>
</comment>
<evidence type="ECO:0000313" key="5">
    <source>
        <dbReference type="Proteomes" id="UP000243006"/>
    </source>
</evidence>
<dbReference type="PROSITE" id="PS50240">
    <property type="entry name" value="TRYPSIN_DOM"/>
    <property type="match status" value="3"/>
</dbReference>
<dbReference type="SUPFAM" id="SSF50494">
    <property type="entry name" value="Trypsin-like serine proteases"/>
    <property type="match status" value="3"/>
</dbReference>
<dbReference type="Proteomes" id="UP000243006">
    <property type="component" value="Unassembled WGS sequence"/>
</dbReference>
<accession>A0A1Y3E4B4</accession>
<dbReference type="AlphaFoldDB" id="A0A1Y3E4B4"/>
<proteinExistence type="predicted"/>
<feature type="domain" description="Peptidase S1" evidence="3">
    <location>
        <begin position="308"/>
        <end position="574"/>
    </location>
</feature>
<dbReference type="InterPro" id="IPR001254">
    <property type="entry name" value="Trypsin_dom"/>
</dbReference>
<evidence type="ECO:0000256" key="1">
    <source>
        <dbReference type="ARBA" id="ARBA00023157"/>
    </source>
</evidence>
<keyword evidence="2" id="KW-0732">Signal</keyword>
<feature type="domain" description="Peptidase S1" evidence="3">
    <location>
        <begin position="39"/>
        <end position="317"/>
    </location>
</feature>